<feature type="domain" description="HTH araC/xylS-type" evidence="5">
    <location>
        <begin position="191"/>
        <end position="289"/>
    </location>
</feature>
<dbReference type="InterPro" id="IPR018060">
    <property type="entry name" value="HTH_AraC"/>
</dbReference>
<dbReference type="InterPro" id="IPR014710">
    <property type="entry name" value="RmlC-like_jellyroll"/>
</dbReference>
<evidence type="ECO:0000256" key="3">
    <source>
        <dbReference type="ARBA" id="ARBA00023159"/>
    </source>
</evidence>
<organism evidence="6 7">
    <name type="scientific">Virgisporangium aurantiacum</name>
    <dbReference type="NCBI Taxonomy" id="175570"/>
    <lineage>
        <taxon>Bacteria</taxon>
        <taxon>Bacillati</taxon>
        <taxon>Actinomycetota</taxon>
        <taxon>Actinomycetes</taxon>
        <taxon>Micromonosporales</taxon>
        <taxon>Micromonosporaceae</taxon>
        <taxon>Virgisporangium</taxon>
    </lineage>
</organism>
<dbReference type="PANTHER" id="PTHR46796">
    <property type="entry name" value="HTH-TYPE TRANSCRIPTIONAL ACTIVATOR RHAS-RELATED"/>
    <property type="match status" value="1"/>
</dbReference>
<dbReference type="SMART" id="SM00342">
    <property type="entry name" value="HTH_ARAC"/>
    <property type="match status" value="1"/>
</dbReference>
<dbReference type="GO" id="GO:0043565">
    <property type="term" value="F:sequence-specific DNA binding"/>
    <property type="evidence" value="ECO:0007669"/>
    <property type="project" value="InterPro"/>
</dbReference>
<dbReference type="AlphaFoldDB" id="A0A8J3Z5J1"/>
<sequence length="325" mass="34810">MRGDAVVWTDRLDAVVPRLAVPGGTAGIYQWAQWSGVVENPPHRHTYFEVCRVDAGRGRFVIGGRDHDVGPGDLLFARPGVRHRILSPDPPGIGLSWVSFDLRPSPEATDEDDALVGAFLATDRAVARDRDTQVGSVWRALHACAAGPPRPGQRTQLIALGQALLVALVRAGGPDLPGTAAPVDVAARVVRQVTRYVHDNVDRPVRVDELARHVHLSHRQLTRLCAEHLGTSPAAYASAVRLDRAAALLVRTAQPIKQIAAATGFADVVQFTRAFTRRHGRPPGRFRADGDLSPVLRAEGGMAGNVNPVAAAHKDVDLATEQAGP</sequence>
<dbReference type="InterPro" id="IPR018062">
    <property type="entry name" value="HTH_AraC-typ_CS"/>
</dbReference>
<dbReference type="GO" id="GO:0003700">
    <property type="term" value="F:DNA-binding transcription factor activity"/>
    <property type="evidence" value="ECO:0007669"/>
    <property type="project" value="InterPro"/>
</dbReference>
<proteinExistence type="predicted"/>
<evidence type="ECO:0000259" key="5">
    <source>
        <dbReference type="PROSITE" id="PS01124"/>
    </source>
</evidence>
<dbReference type="Gene3D" id="1.10.10.60">
    <property type="entry name" value="Homeodomain-like"/>
    <property type="match status" value="1"/>
</dbReference>
<name>A0A8J3Z5J1_9ACTN</name>
<evidence type="ECO:0000256" key="2">
    <source>
        <dbReference type="ARBA" id="ARBA00023125"/>
    </source>
</evidence>
<keyword evidence="1" id="KW-0805">Transcription regulation</keyword>
<dbReference type="Pfam" id="PF12833">
    <property type="entry name" value="HTH_18"/>
    <property type="match status" value="1"/>
</dbReference>
<dbReference type="InterPro" id="IPR037923">
    <property type="entry name" value="HTH-like"/>
</dbReference>
<accession>A0A8J3Z5J1</accession>
<evidence type="ECO:0000313" key="6">
    <source>
        <dbReference type="EMBL" id="GIJ56857.1"/>
    </source>
</evidence>
<dbReference type="Gene3D" id="2.60.120.10">
    <property type="entry name" value="Jelly Rolls"/>
    <property type="match status" value="1"/>
</dbReference>
<evidence type="ECO:0000256" key="4">
    <source>
        <dbReference type="ARBA" id="ARBA00023163"/>
    </source>
</evidence>
<keyword evidence="3" id="KW-0010">Activator</keyword>
<dbReference type="SUPFAM" id="SSF51215">
    <property type="entry name" value="Regulatory protein AraC"/>
    <property type="match status" value="1"/>
</dbReference>
<gene>
    <name evidence="6" type="ORF">Vau01_043730</name>
</gene>
<evidence type="ECO:0000256" key="1">
    <source>
        <dbReference type="ARBA" id="ARBA00023015"/>
    </source>
</evidence>
<dbReference type="InterPro" id="IPR050204">
    <property type="entry name" value="AraC_XylS_family_regulators"/>
</dbReference>
<dbReference type="PROSITE" id="PS00041">
    <property type="entry name" value="HTH_ARAC_FAMILY_1"/>
    <property type="match status" value="1"/>
</dbReference>
<dbReference type="PROSITE" id="PS01124">
    <property type="entry name" value="HTH_ARAC_FAMILY_2"/>
    <property type="match status" value="1"/>
</dbReference>
<keyword evidence="7" id="KW-1185">Reference proteome</keyword>
<dbReference type="SUPFAM" id="SSF46689">
    <property type="entry name" value="Homeodomain-like"/>
    <property type="match status" value="2"/>
</dbReference>
<dbReference type="RefSeq" id="WP_203995796.1">
    <property type="nucleotide sequence ID" value="NZ_BOPG01000027.1"/>
</dbReference>
<protein>
    <submittedName>
        <fullName evidence="6">AraC family transcriptional regulator</fullName>
    </submittedName>
</protein>
<reference evidence="6" key="1">
    <citation type="submission" date="2021-01" db="EMBL/GenBank/DDBJ databases">
        <title>Whole genome shotgun sequence of Virgisporangium aurantiacum NBRC 16421.</title>
        <authorList>
            <person name="Komaki H."/>
            <person name="Tamura T."/>
        </authorList>
    </citation>
    <scope>NUCLEOTIDE SEQUENCE</scope>
    <source>
        <strain evidence="6">NBRC 16421</strain>
    </source>
</reference>
<keyword evidence="4" id="KW-0804">Transcription</keyword>
<keyword evidence="2" id="KW-0238">DNA-binding</keyword>
<dbReference type="InterPro" id="IPR009057">
    <property type="entry name" value="Homeodomain-like_sf"/>
</dbReference>
<dbReference type="Pfam" id="PF02311">
    <property type="entry name" value="AraC_binding"/>
    <property type="match status" value="1"/>
</dbReference>
<dbReference type="Proteomes" id="UP000612585">
    <property type="component" value="Unassembled WGS sequence"/>
</dbReference>
<dbReference type="EMBL" id="BOPG01000027">
    <property type="protein sequence ID" value="GIJ56857.1"/>
    <property type="molecule type" value="Genomic_DNA"/>
</dbReference>
<comment type="caution">
    <text evidence="6">The sequence shown here is derived from an EMBL/GenBank/DDBJ whole genome shotgun (WGS) entry which is preliminary data.</text>
</comment>
<dbReference type="InterPro" id="IPR003313">
    <property type="entry name" value="AraC-bd"/>
</dbReference>
<evidence type="ECO:0000313" key="7">
    <source>
        <dbReference type="Proteomes" id="UP000612585"/>
    </source>
</evidence>